<dbReference type="PROSITE" id="PS50928">
    <property type="entry name" value="ABC_TM1"/>
    <property type="match status" value="1"/>
</dbReference>
<dbReference type="Gene3D" id="1.10.3720.10">
    <property type="entry name" value="MetI-like"/>
    <property type="match status" value="1"/>
</dbReference>
<evidence type="ECO:0000313" key="9">
    <source>
        <dbReference type="Proteomes" id="UP001596074"/>
    </source>
</evidence>
<dbReference type="Pfam" id="PF00528">
    <property type="entry name" value="BPD_transp_1"/>
    <property type="match status" value="1"/>
</dbReference>
<feature type="domain" description="ABC transmembrane type-1" evidence="7">
    <location>
        <begin position="117"/>
        <end position="322"/>
    </location>
</feature>
<feature type="transmembrane region" description="Helical" evidence="5">
    <location>
        <begin position="200"/>
        <end position="225"/>
    </location>
</feature>
<keyword evidence="9" id="KW-1185">Reference proteome</keyword>
<evidence type="ECO:0000256" key="6">
    <source>
        <dbReference type="SAM" id="MobiDB-lite"/>
    </source>
</evidence>
<gene>
    <name evidence="8" type="ORF">ACFPZN_23265</name>
</gene>
<accession>A0ABW1A1K7</accession>
<dbReference type="EMBL" id="JBHSON010000033">
    <property type="protein sequence ID" value="MFC5748547.1"/>
    <property type="molecule type" value="Genomic_DNA"/>
</dbReference>
<keyword evidence="3 5" id="KW-1133">Transmembrane helix</keyword>
<comment type="similarity">
    <text evidence="5">Belongs to the binding-protein-dependent transport system permease family.</text>
</comment>
<name>A0ABW1A1K7_9ACTN</name>
<evidence type="ECO:0000256" key="5">
    <source>
        <dbReference type="RuleBase" id="RU363032"/>
    </source>
</evidence>
<evidence type="ECO:0000313" key="8">
    <source>
        <dbReference type="EMBL" id="MFC5748547.1"/>
    </source>
</evidence>
<evidence type="ECO:0000256" key="4">
    <source>
        <dbReference type="ARBA" id="ARBA00023136"/>
    </source>
</evidence>
<keyword evidence="2 5" id="KW-0812">Transmembrane</keyword>
<evidence type="ECO:0000256" key="2">
    <source>
        <dbReference type="ARBA" id="ARBA00022692"/>
    </source>
</evidence>
<dbReference type="InterPro" id="IPR000515">
    <property type="entry name" value="MetI-like"/>
</dbReference>
<organism evidence="8 9">
    <name type="scientific">Actinomadura rugatobispora</name>
    <dbReference type="NCBI Taxonomy" id="1994"/>
    <lineage>
        <taxon>Bacteria</taxon>
        <taxon>Bacillati</taxon>
        <taxon>Actinomycetota</taxon>
        <taxon>Actinomycetes</taxon>
        <taxon>Streptosporangiales</taxon>
        <taxon>Thermomonosporaceae</taxon>
        <taxon>Actinomadura</taxon>
    </lineage>
</organism>
<protein>
    <submittedName>
        <fullName evidence="8">Carbohydrate ABC transporter permease</fullName>
    </submittedName>
</protein>
<dbReference type="RefSeq" id="WP_378284219.1">
    <property type="nucleotide sequence ID" value="NZ_JBHSON010000033.1"/>
</dbReference>
<feature type="region of interest" description="Disordered" evidence="6">
    <location>
        <begin position="1"/>
        <end position="48"/>
    </location>
</feature>
<dbReference type="InterPro" id="IPR035906">
    <property type="entry name" value="MetI-like_sf"/>
</dbReference>
<feature type="transmembrane region" description="Helical" evidence="5">
    <location>
        <begin position="51"/>
        <end position="76"/>
    </location>
</feature>
<feature type="transmembrane region" description="Helical" evidence="5">
    <location>
        <begin position="301"/>
        <end position="323"/>
    </location>
</feature>
<dbReference type="CDD" id="cd06261">
    <property type="entry name" value="TM_PBP2"/>
    <property type="match status" value="1"/>
</dbReference>
<comment type="caution">
    <text evidence="8">The sequence shown here is derived from an EMBL/GenBank/DDBJ whole genome shotgun (WGS) entry which is preliminary data.</text>
</comment>
<feature type="transmembrane region" description="Helical" evidence="5">
    <location>
        <begin position="246"/>
        <end position="265"/>
    </location>
</feature>
<dbReference type="Proteomes" id="UP001596074">
    <property type="component" value="Unassembled WGS sequence"/>
</dbReference>
<sequence>MRNPTTDAGRDPAAPSVTSPAGSASPGHEGPGRGRPARGDHGRRGGGQGRLAAALLSPAFAVLGVVIAFPIVAAVWDSLHRTSEEVDADGMVVEAERFSGLANYTSLIGNDRFTTALWNTTFFTVTTVAIETVIGLAMALLMHRAFRGRAIFRASVLVPWAIPTAISALLWRWIFSADGVANAVLGREILWTADGLEARFAVIIADTWKTAPFVALLVLAGLQVIPEEVYEAARVDGAGAWQRFRNVTLPLVMPSLLVAVMFRMMDSLRMFDLPQVLIGTRKPSVETLSQLAWDEAMNLRYGPAAATATVLFLYIALAAYVFVRLLGADIIGKEDEG</sequence>
<evidence type="ECO:0000256" key="3">
    <source>
        <dbReference type="ARBA" id="ARBA00022989"/>
    </source>
</evidence>
<feature type="transmembrane region" description="Helical" evidence="5">
    <location>
        <begin position="122"/>
        <end position="142"/>
    </location>
</feature>
<evidence type="ECO:0000259" key="7">
    <source>
        <dbReference type="PROSITE" id="PS50928"/>
    </source>
</evidence>
<dbReference type="PANTHER" id="PTHR43759">
    <property type="entry name" value="TREHALOSE TRANSPORT SYSTEM PERMEASE PROTEIN SUGA"/>
    <property type="match status" value="1"/>
</dbReference>
<dbReference type="PANTHER" id="PTHR43759:SF1">
    <property type="entry name" value="GLUCOSE IMPORT SYSTEM PERMEASE PROTEIN GLCT"/>
    <property type="match status" value="1"/>
</dbReference>
<feature type="transmembrane region" description="Helical" evidence="5">
    <location>
        <begin position="154"/>
        <end position="174"/>
    </location>
</feature>
<evidence type="ECO:0000256" key="1">
    <source>
        <dbReference type="ARBA" id="ARBA00004141"/>
    </source>
</evidence>
<dbReference type="SUPFAM" id="SSF161098">
    <property type="entry name" value="MetI-like"/>
    <property type="match status" value="1"/>
</dbReference>
<keyword evidence="5" id="KW-0813">Transport</keyword>
<reference evidence="9" key="1">
    <citation type="journal article" date="2019" name="Int. J. Syst. Evol. Microbiol.">
        <title>The Global Catalogue of Microorganisms (GCM) 10K type strain sequencing project: providing services to taxonomists for standard genome sequencing and annotation.</title>
        <authorList>
            <consortium name="The Broad Institute Genomics Platform"/>
            <consortium name="The Broad Institute Genome Sequencing Center for Infectious Disease"/>
            <person name="Wu L."/>
            <person name="Ma J."/>
        </authorList>
    </citation>
    <scope>NUCLEOTIDE SEQUENCE [LARGE SCALE GENOMIC DNA]</scope>
    <source>
        <strain evidence="9">KCTC 42087</strain>
    </source>
</reference>
<proteinExistence type="inferred from homology"/>
<comment type="subcellular location">
    <subcellularLocation>
        <location evidence="5">Cell membrane</location>
        <topology evidence="5">Multi-pass membrane protein</topology>
    </subcellularLocation>
    <subcellularLocation>
        <location evidence="1">Membrane</location>
        <topology evidence="1">Multi-pass membrane protein</topology>
    </subcellularLocation>
</comment>
<keyword evidence="4 5" id="KW-0472">Membrane</keyword>
<dbReference type="InterPro" id="IPR052730">
    <property type="entry name" value="Sugar_ABC_transporter"/>
</dbReference>